<evidence type="ECO:0000313" key="7">
    <source>
        <dbReference type="Proteomes" id="UP000016922"/>
    </source>
</evidence>
<evidence type="ECO:0000259" key="5">
    <source>
        <dbReference type="PROSITE" id="PS50089"/>
    </source>
</evidence>
<evidence type="ECO:0000256" key="4">
    <source>
        <dbReference type="PROSITE-ProRule" id="PRU00175"/>
    </source>
</evidence>
<dbReference type="HOGENOM" id="CLU_969944_0_0_1"/>
<dbReference type="AlphaFoldDB" id="S3D0X6"/>
<reference evidence="6 7" key="1">
    <citation type="journal article" date="2013" name="BMC Genomics">
        <title>Genomics-driven discovery of the pneumocandin biosynthetic gene cluster in the fungus Glarea lozoyensis.</title>
        <authorList>
            <person name="Chen L."/>
            <person name="Yue Q."/>
            <person name="Zhang X."/>
            <person name="Xiang M."/>
            <person name="Wang C."/>
            <person name="Li S."/>
            <person name="Che Y."/>
            <person name="Ortiz-Lopez F.J."/>
            <person name="Bills G.F."/>
            <person name="Liu X."/>
            <person name="An Z."/>
        </authorList>
    </citation>
    <scope>NUCLEOTIDE SEQUENCE [LARGE SCALE GENOMIC DNA]</scope>
    <source>
        <strain evidence="7">ATCC 20868 / MF5171</strain>
    </source>
</reference>
<dbReference type="Proteomes" id="UP000016922">
    <property type="component" value="Unassembled WGS sequence"/>
</dbReference>
<evidence type="ECO:0000256" key="2">
    <source>
        <dbReference type="ARBA" id="ARBA00022771"/>
    </source>
</evidence>
<dbReference type="InterPro" id="IPR001841">
    <property type="entry name" value="Znf_RING"/>
</dbReference>
<dbReference type="KEGG" id="glz:GLAREA_12266"/>
<evidence type="ECO:0000256" key="3">
    <source>
        <dbReference type="ARBA" id="ARBA00022833"/>
    </source>
</evidence>
<dbReference type="InterPro" id="IPR027370">
    <property type="entry name" value="Znf-RING_euk"/>
</dbReference>
<dbReference type="EMBL" id="KE145361">
    <property type="protein sequence ID" value="EPE31510.1"/>
    <property type="molecule type" value="Genomic_DNA"/>
</dbReference>
<gene>
    <name evidence="6" type="ORF">GLAREA_12266</name>
</gene>
<accession>S3D0X6</accession>
<proteinExistence type="predicted"/>
<evidence type="ECO:0000256" key="1">
    <source>
        <dbReference type="ARBA" id="ARBA00022723"/>
    </source>
</evidence>
<name>S3D0X6_GLAL2</name>
<dbReference type="Gene3D" id="3.30.40.10">
    <property type="entry name" value="Zinc/RING finger domain, C3HC4 (zinc finger)"/>
    <property type="match status" value="1"/>
</dbReference>
<dbReference type="OrthoDB" id="5396564at2759"/>
<feature type="domain" description="RING-type" evidence="5">
    <location>
        <begin position="203"/>
        <end position="248"/>
    </location>
</feature>
<keyword evidence="2 4" id="KW-0863">Zinc-finger</keyword>
<dbReference type="SMART" id="SM00184">
    <property type="entry name" value="RING"/>
    <property type="match status" value="1"/>
</dbReference>
<evidence type="ECO:0000313" key="6">
    <source>
        <dbReference type="EMBL" id="EPE31510.1"/>
    </source>
</evidence>
<dbReference type="Pfam" id="PF13445">
    <property type="entry name" value="zf-RING_UBOX"/>
    <property type="match status" value="1"/>
</dbReference>
<sequence length="287" mass="32978">MCVSVRIIWACGHESDTSADHTCKRKQHCEWMVPEEFEVNHFCTSCLLKTTTYSGPLLSKFPEYDGSIPHSSVWNFTAVFFNRANKFRDLVLAAQIESRNNPDWMLLNGRDILNLEEIQDILIEGVKIYMCEAISRTGTASVPQDIQFLIYWIACIVEWNLGTDGRADALRLADRAEDELDGKFVKPYFATPVVLKEDESKECSICLEVMTQEQPVELPCGHIFGNECLYKHVYTGQEGDEVNCPLCRDKFDESTHEFPSFIRPTPPWCRELLRIDELKPWIPALNE</sequence>
<dbReference type="GO" id="GO:0008270">
    <property type="term" value="F:zinc ion binding"/>
    <property type="evidence" value="ECO:0007669"/>
    <property type="project" value="UniProtKB-KW"/>
</dbReference>
<dbReference type="RefSeq" id="XP_008081239.1">
    <property type="nucleotide sequence ID" value="XM_008083048.1"/>
</dbReference>
<protein>
    <submittedName>
        <fullName evidence="6">RING/U-box</fullName>
    </submittedName>
</protein>
<keyword evidence="7" id="KW-1185">Reference proteome</keyword>
<dbReference type="SUPFAM" id="SSF57850">
    <property type="entry name" value="RING/U-box"/>
    <property type="match status" value="1"/>
</dbReference>
<dbReference type="PROSITE" id="PS50089">
    <property type="entry name" value="ZF_RING_2"/>
    <property type="match status" value="1"/>
</dbReference>
<keyword evidence="1" id="KW-0479">Metal-binding</keyword>
<dbReference type="InterPro" id="IPR013083">
    <property type="entry name" value="Znf_RING/FYVE/PHD"/>
</dbReference>
<organism evidence="6 7">
    <name type="scientific">Glarea lozoyensis (strain ATCC 20868 / MF5171)</name>
    <dbReference type="NCBI Taxonomy" id="1116229"/>
    <lineage>
        <taxon>Eukaryota</taxon>
        <taxon>Fungi</taxon>
        <taxon>Dikarya</taxon>
        <taxon>Ascomycota</taxon>
        <taxon>Pezizomycotina</taxon>
        <taxon>Leotiomycetes</taxon>
        <taxon>Helotiales</taxon>
        <taxon>Helotiaceae</taxon>
        <taxon>Glarea</taxon>
    </lineage>
</organism>
<keyword evidence="3" id="KW-0862">Zinc</keyword>
<dbReference type="GeneID" id="19471307"/>